<accession>A0ACC0PHI5</accession>
<keyword evidence="2" id="KW-1185">Reference proteome</keyword>
<sequence>MCYCYTKPAVGGSGSGSGRPALRENWRPARTAASGFSTRYTKKVEDGKSRLSTLILSQAAVQLFSLLNFLPKKGGSLDRVAVSFTVLAFVSILVGELGRRYNRVSLLMCYLAASNLAIMISLGSAGRTNLIEVIGDTSQWKKNMLQLLTNVPILLGSLLQTLSSGTTITLTAYMYSLKRAS</sequence>
<gene>
    <name evidence="1" type="ORF">RHMOL_Rhmol03G0194600</name>
</gene>
<proteinExistence type="predicted"/>
<organism evidence="1 2">
    <name type="scientific">Rhododendron molle</name>
    <name type="common">Chinese azalea</name>
    <name type="synonym">Azalea mollis</name>
    <dbReference type="NCBI Taxonomy" id="49168"/>
    <lineage>
        <taxon>Eukaryota</taxon>
        <taxon>Viridiplantae</taxon>
        <taxon>Streptophyta</taxon>
        <taxon>Embryophyta</taxon>
        <taxon>Tracheophyta</taxon>
        <taxon>Spermatophyta</taxon>
        <taxon>Magnoliopsida</taxon>
        <taxon>eudicotyledons</taxon>
        <taxon>Gunneridae</taxon>
        <taxon>Pentapetalae</taxon>
        <taxon>asterids</taxon>
        <taxon>Ericales</taxon>
        <taxon>Ericaceae</taxon>
        <taxon>Ericoideae</taxon>
        <taxon>Rhodoreae</taxon>
        <taxon>Rhododendron</taxon>
    </lineage>
</organism>
<name>A0ACC0PHI5_RHOML</name>
<protein>
    <submittedName>
        <fullName evidence="1">Uncharacterized protein</fullName>
    </submittedName>
</protein>
<evidence type="ECO:0000313" key="1">
    <source>
        <dbReference type="EMBL" id="KAI8564616.1"/>
    </source>
</evidence>
<comment type="caution">
    <text evidence="1">The sequence shown here is derived from an EMBL/GenBank/DDBJ whole genome shotgun (WGS) entry which is preliminary data.</text>
</comment>
<dbReference type="Proteomes" id="UP001062846">
    <property type="component" value="Chromosome 3"/>
</dbReference>
<reference evidence="1" key="1">
    <citation type="submission" date="2022-02" db="EMBL/GenBank/DDBJ databases">
        <title>Plant Genome Project.</title>
        <authorList>
            <person name="Zhang R.-G."/>
        </authorList>
    </citation>
    <scope>NUCLEOTIDE SEQUENCE</scope>
    <source>
        <strain evidence="1">AT1</strain>
    </source>
</reference>
<dbReference type="EMBL" id="CM046390">
    <property type="protein sequence ID" value="KAI8564616.1"/>
    <property type="molecule type" value="Genomic_DNA"/>
</dbReference>
<evidence type="ECO:0000313" key="2">
    <source>
        <dbReference type="Proteomes" id="UP001062846"/>
    </source>
</evidence>